<keyword evidence="9" id="KW-1185">Reference proteome</keyword>
<dbReference type="InterPro" id="IPR023404">
    <property type="entry name" value="rSAM_horseshoe"/>
</dbReference>
<dbReference type="Proteomes" id="UP000618926">
    <property type="component" value="Unassembled WGS sequence"/>
</dbReference>
<name>A0ABR9NUQ8_9BACT</name>
<evidence type="ECO:0000256" key="5">
    <source>
        <dbReference type="ARBA" id="ARBA00023004"/>
    </source>
</evidence>
<comment type="caution">
    <text evidence="8">The sequence shown here is derived from an EMBL/GenBank/DDBJ whole genome shotgun (WGS) entry which is preliminary data.</text>
</comment>
<dbReference type="SFLD" id="SFLDG01086">
    <property type="entry name" value="elongater_protein-like"/>
    <property type="match status" value="1"/>
</dbReference>
<dbReference type="InterPro" id="IPR032432">
    <property type="entry name" value="Radical_SAM_C"/>
</dbReference>
<protein>
    <submittedName>
        <fullName evidence="8">Radical SAM protein</fullName>
    </submittedName>
</protein>
<organism evidence="8 9">
    <name type="scientific">Geobacter anodireducens</name>
    <dbReference type="NCBI Taxonomy" id="1340425"/>
    <lineage>
        <taxon>Bacteria</taxon>
        <taxon>Pseudomonadati</taxon>
        <taxon>Thermodesulfobacteriota</taxon>
        <taxon>Desulfuromonadia</taxon>
        <taxon>Geobacterales</taxon>
        <taxon>Geobacteraceae</taxon>
        <taxon>Geobacter</taxon>
    </lineage>
</organism>
<keyword evidence="3" id="KW-0949">S-adenosyl-L-methionine</keyword>
<dbReference type="CDD" id="cd01335">
    <property type="entry name" value="Radical_SAM"/>
    <property type="match status" value="1"/>
</dbReference>
<dbReference type="PROSITE" id="PS51918">
    <property type="entry name" value="RADICAL_SAM"/>
    <property type="match status" value="1"/>
</dbReference>
<sequence>MTRPVIVPFFISHQGCPHRCVFCDQERIAGRTGGLPTAAEIHSAVKAFGRGRPVEAAFYGGTFTSLPRSEQERLLTALQPLRHDGSVRSVRLSTRPDALDAETAGFLKSMGVASVELGVQSMDDRVLAASGRGHSAADTVRAFEVLRREGIAAGAQLMPGLPGDSRERSLDSLTRIFDLKPVSLRIYPTLVVAGTRLAELWAEGSYTPLTLADAVSLCADMLLACKRAGVPVIRLGLQPTDILERSVLAGPWHPALRQLVEGELWYRLLERLTAGLAAGTEVSVACAPARISDVVGQRRANLSRLLERRGIVITGVAGCPAAAPDTLTLTHAGGTVAGGLTD</sequence>
<dbReference type="InterPro" id="IPR058240">
    <property type="entry name" value="rSAM_sf"/>
</dbReference>
<dbReference type="InterPro" id="IPR007197">
    <property type="entry name" value="rSAM"/>
</dbReference>
<evidence type="ECO:0000256" key="6">
    <source>
        <dbReference type="ARBA" id="ARBA00023014"/>
    </source>
</evidence>
<keyword evidence="5" id="KW-0408">Iron</keyword>
<evidence type="ECO:0000256" key="2">
    <source>
        <dbReference type="ARBA" id="ARBA00022485"/>
    </source>
</evidence>
<reference evidence="8 9" key="1">
    <citation type="submission" date="2020-10" db="EMBL/GenBank/DDBJ databases">
        <title>Investigation of anaerobic biodegradation of phenanthrene by a sulfate-dependent Geobacter anodireducens strain PheS2.</title>
        <authorList>
            <person name="Zhang Z."/>
        </authorList>
    </citation>
    <scope>NUCLEOTIDE SEQUENCE [LARGE SCALE GENOMIC DNA]</scope>
    <source>
        <strain evidence="8 9">PheS2</strain>
    </source>
</reference>
<accession>A0ABR9NUQ8</accession>
<dbReference type="InterPro" id="IPR039661">
    <property type="entry name" value="ELP3"/>
</dbReference>
<evidence type="ECO:0000256" key="1">
    <source>
        <dbReference type="ARBA" id="ARBA00001966"/>
    </source>
</evidence>
<evidence type="ECO:0000259" key="7">
    <source>
        <dbReference type="PROSITE" id="PS51918"/>
    </source>
</evidence>
<keyword evidence="4" id="KW-0479">Metal-binding</keyword>
<dbReference type="SMART" id="SM00729">
    <property type="entry name" value="Elp3"/>
    <property type="match status" value="1"/>
</dbReference>
<keyword evidence="6" id="KW-0411">Iron-sulfur</keyword>
<dbReference type="PANTHER" id="PTHR11135:SF0">
    <property type="entry name" value="ELONGATOR COMPLEX PROTEIN 3"/>
    <property type="match status" value="1"/>
</dbReference>
<evidence type="ECO:0000313" key="8">
    <source>
        <dbReference type="EMBL" id="MBE2887966.1"/>
    </source>
</evidence>
<dbReference type="InterPro" id="IPR006638">
    <property type="entry name" value="Elp3/MiaA/NifB-like_rSAM"/>
</dbReference>
<evidence type="ECO:0000256" key="3">
    <source>
        <dbReference type="ARBA" id="ARBA00022691"/>
    </source>
</evidence>
<dbReference type="Pfam" id="PF16199">
    <property type="entry name" value="Radical_SAM_C"/>
    <property type="match status" value="1"/>
</dbReference>
<dbReference type="SUPFAM" id="SSF102114">
    <property type="entry name" value="Radical SAM enzymes"/>
    <property type="match status" value="1"/>
</dbReference>
<dbReference type="PANTHER" id="PTHR11135">
    <property type="entry name" value="HISTONE ACETYLTRANSFERASE-RELATED"/>
    <property type="match status" value="1"/>
</dbReference>
<evidence type="ECO:0000256" key="4">
    <source>
        <dbReference type="ARBA" id="ARBA00022723"/>
    </source>
</evidence>
<dbReference type="EMBL" id="JADBFD010000009">
    <property type="protein sequence ID" value="MBE2887966.1"/>
    <property type="molecule type" value="Genomic_DNA"/>
</dbReference>
<comment type="cofactor">
    <cofactor evidence="1">
        <name>[4Fe-4S] cluster</name>
        <dbReference type="ChEBI" id="CHEBI:49883"/>
    </cofactor>
</comment>
<dbReference type="SFLD" id="SFLDG01082">
    <property type="entry name" value="B12-binding_domain_containing"/>
    <property type="match status" value="1"/>
</dbReference>
<keyword evidence="2" id="KW-0004">4Fe-4S</keyword>
<dbReference type="Gene3D" id="3.80.30.20">
    <property type="entry name" value="tm_1862 like domain"/>
    <property type="match status" value="1"/>
</dbReference>
<dbReference type="RefSeq" id="WP_192905439.1">
    <property type="nucleotide sequence ID" value="NZ_JADBFD010000009.1"/>
</dbReference>
<evidence type="ECO:0000313" key="9">
    <source>
        <dbReference type="Proteomes" id="UP000618926"/>
    </source>
</evidence>
<proteinExistence type="predicted"/>
<feature type="domain" description="Radical SAM core" evidence="7">
    <location>
        <begin position="2"/>
        <end position="234"/>
    </location>
</feature>
<dbReference type="Pfam" id="PF04055">
    <property type="entry name" value="Radical_SAM"/>
    <property type="match status" value="1"/>
</dbReference>
<gene>
    <name evidence="8" type="ORF">IIE05_08285</name>
</gene>
<dbReference type="SFLD" id="SFLDS00029">
    <property type="entry name" value="Radical_SAM"/>
    <property type="match status" value="1"/>
</dbReference>